<dbReference type="Pfam" id="PF13860">
    <property type="entry name" value="FlgD_ig"/>
    <property type="match status" value="1"/>
</dbReference>
<keyword evidence="9" id="KW-0282">Flagellum</keyword>
<dbReference type="Proteomes" id="UP000006772">
    <property type="component" value="Unassembled WGS sequence"/>
</dbReference>
<proteinExistence type="inferred from homology"/>
<evidence type="ECO:0000256" key="2">
    <source>
        <dbReference type="ARBA" id="ARBA00016013"/>
    </source>
</evidence>
<dbReference type="InterPro" id="IPR025963">
    <property type="entry name" value="FLgD_Tudor"/>
</dbReference>
<gene>
    <name evidence="9" type="ORF">HFRIS_007514</name>
</gene>
<accession>A0AAI9IG35</accession>
<protein>
    <recommendedName>
        <fullName evidence="2 5">Basal-body rod modification protein FlgD</fullName>
    </recommendedName>
</protein>
<feature type="domain" description="FlgD/Vpr Ig-like" evidence="7">
    <location>
        <begin position="124"/>
        <end position="197"/>
    </location>
</feature>
<keyword evidence="9" id="KW-0966">Cell projection</keyword>
<evidence type="ECO:0000259" key="8">
    <source>
        <dbReference type="Pfam" id="PF13861"/>
    </source>
</evidence>
<dbReference type="RefSeq" id="WP_006462681.1">
    <property type="nucleotide sequence ID" value="NZ_AEEC02000007.1"/>
</dbReference>
<evidence type="ECO:0000256" key="6">
    <source>
        <dbReference type="SAM" id="MobiDB-lite"/>
    </source>
</evidence>
<evidence type="ECO:0000256" key="4">
    <source>
        <dbReference type="ARBA" id="ARBA00024746"/>
    </source>
</evidence>
<comment type="function">
    <text evidence="4 5">Required for flagellar hook formation. May act as a scaffolding protein.</text>
</comment>
<dbReference type="Pfam" id="PF13861">
    <property type="entry name" value="FLgD_tudor"/>
    <property type="match status" value="1"/>
</dbReference>
<dbReference type="Pfam" id="PF03963">
    <property type="entry name" value="FlgD"/>
    <property type="match status" value="1"/>
</dbReference>
<name>A0AAI9IG35_9BURK</name>
<comment type="caution">
    <text evidence="9">The sequence shown here is derived from an EMBL/GenBank/DDBJ whole genome shotgun (WGS) entry which is preliminary data.</text>
</comment>
<reference evidence="9 10" key="1">
    <citation type="journal article" date="2013" name="Front. Microbiol.">
        <title>The genome of the endophytic bacterium H. frisingense GSF30(T) identifies diverse strategies in the Herbaspirillum genus to interact with plants.</title>
        <authorList>
            <person name="Straub D."/>
            <person name="Rothballer M."/>
            <person name="Hartmann A."/>
            <person name="Ludewig U."/>
        </authorList>
    </citation>
    <scope>NUCLEOTIDE SEQUENCE [LARGE SCALE GENOMIC DNA]</scope>
    <source>
        <strain evidence="9 10">GSF30</strain>
    </source>
</reference>
<keyword evidence="3 5" id="KW-1005">Bacterial flagellum biogenesis</keyword>
<feature type="region of interest" description="Disordered" evidence="6">
    <location>
        <begin position="12"/>
        <end position="31"/>
    </location>
</feature>
<dbReference type="AlphaFoldDB" id="A0AAI9IG35"/>
<evidence type="ECO:0000259" key="7">
    <source>
        <dbReference type="Pfam" id="PF13860"/>
    </source>
</evidence>
<evidence type="ECO:0000313" key="9">
    <source>
        <dbReference type="EMBL" id="EOA05576.1"/>
    </source>
</evidence>
<organism evidence="9 10">
    <name type="scientific">Herbaspirillum frisingense GSF30</name>
    <dbReference type="NCBI Taxonomy" id="864073"/>
    <lineage>
        <taxon>Bacteria</taxon>
        <taxon>Pseudomonadati</taxon>
        <taxon>Pseudomonadota</taxon>
        <taxon>Betaproteobacteria</taxon>
        <taxon>Burkholderiales</taxon>
        <taxon>Oxalobacteraceae</taxon>
        <taxon>Herbaspirillum</taxon>
    </lineage>
</organism>
<evidence type="ECO:0000313" key="10">
    <source>
        <dbReference type="Proteomes" id="UP000006772"/>
    </source>
</evidence>
<evidence type="ECO:0000256" key="1">
    <source>
        <dbReference type="ARBA" id="ARBA00010577"/>
    </source>
</evidence>
<keyword evidence="9" id="KW-0969">Cilium</keyword>
<dbReference type="GO" id="GO:0044781">
    <property type="term" value="P:bacterial-type flagellum organization"/>
    <property type="evidence" value="ECO:0007669"/>
    <property type="project" value="UniProtKB-UniRule"/>
</dbReference>
<dbReference type="Gene3D" id="2.30.30.910">
    <property type="match status" value="1"/>
</dbReference>
<evidence type="ECO:0000256" key="3">
    <source>
        <dbReference type="ARBA" id="ARBA00022795"/>
    </source>
</evidence>
<sequence>MAIVSNDLLNAMNGTSSSSSTNNSASLNDNSPDAIQNRFLTLLIAQMKNQDPSNPMDNSQLTTQMAQLSTVSGISQLNDSLGTLMGNLSSSQALSTASMIGHSVLAPGNGIQLTSDTTKDADGNEVTSQKAVFGVNLPSTASSVIVTVKDSTGAVVRTMDLGTQAAGAVPVIWDGTNDAGGKAADGKYTFTATASNNGTPVAVTALAFGTVASVSTGTDGVKLNVTNVGTIKSSDIVQIL</sequence>
<dbReference type="Gene3D" id="2.60.40.4070">
    <property type="match status" value="1"/>
</dbReference>
<dbReference type="EMBL" id="AEEC02000007">
    <property type="protein sequence ID" value="EOA05576.1"/>
    <property type="molecule type" value="Genomic_DNA"/>
</dbReference>
<dbReference type="InterPro" id="IPR025965">
    <property type="entry name" value="FlgD/Vpr_Ig-like"/>
</dbReference>
<comment type="similarity">
    <text evidence="1 5">Belongs to the FlgD family.</text>
</comment>
<dbReference type="InterPro" id="IPR005648">
    <property type="entry name" value="FlgD"/>
</dbReference>
<evidence type="ECO:0000256" key="5">
    <source>
        <dbReference type="RuleBase" id="RU362076"/>
    </source>
</evidence>
<feature type="domain" description="FlgD Tudor-like" evidence="8">
    <location>
        <begin position="91"/>
        <end position="236"/>
    </location>
</feature>